<gene>
    <name evidence="1" type="ORF">PAC_17824</name>
</gene>
<dbReference type="Proteomes" id="UP000184330">
    <property type="component" value="Unassembled WGS sequence"/>
</dbReference>
<sequence length="169" mass="19037">MFAYLTRYRILTKRAERACPLRPQVVHYQVLQDFSYDLVDGDNFEVKENQNMNAARASTFVVSKWRNGITVTKKNSEPYQNTAMYEVSKRASGYAIVDTYFVTHSMMGYGVSKITGGPILQHNADDASRIIAAVGAFDVGIFKTELEVEDDWDALPDLPVGFSGVKIYM</sequence>
<evidence type="ECO:0000313" key="1">
    <source>
        <dbReference type="EMBL" id="CZR67925.1"/>
    </source>
</evidence>
<name>A0A1L7XSE4_9HELO</name>
<reference evidence="1 2" key="1">
    <citation type="submission" date="2016-03" db="EMBL/GenBank/DDBJ databases">
        <authorList>
            <person name="Ploux O."/>
        </authorList>
    </citation>
    <scope>NUCLEOTIDE SEQUENCE [LARGE SCALE GENOMIC DNA]</scope>
    <source>
        <strain evidence="1 2">UAMH 11012</strain>
    </source>
</reference>
<protein>
    <submittedName>
        <fullName evidence="1">Uncharacterized protein</fullName>
    </submittedName>
</protein>
<dbReference type="EMBL" id="FJOG01000048">
    <property type="protein sequence ID" value="CZR67925.1"/>
    <property type="molecule type" value="Genomic_DNA"/>
</dbReference>
<dbReference type="OrthoDB" id="10377715at2759"/>
<keyword evidence="2" id="KW-1185">Reference proteome</keyword>
<evidence type="ECO:0000313" key="2">
    <source>
        <dbReference type="Proteomes" id="UP000184330"/>
    </source>
</evidence>
<accession>A0A1L7XSE4</accession>
<dbReference type="AlphaFoldDB" id="A0A1L7XSE4"/>
<proteinExistence type="predicted"/>
<organism evidence="1 2">
    <name type="scientific">Phialocephala subalpina</name>
    <dbReference type="NCBI Taxonomy" id="576137"/>
    <lineage>
        <taxon>Eukaryota</taxon>
        <taxon>Fungi</taxon>
        <taxon>Dikarya</taxon>
        <taxon>Ascomycota</taxon>
        <taxon>Pezizomycotina</taxon>
        <taxon>Leotiomycetes</taxon>
        <taxon>Helotiales</taxon>
        <taxon>Mollisiaceae</taxon>
        <taxon>Phialocephala</taxon>
        <taxon>Phialocephala fortinii species complex</taxon>
    </lineage>
</organism>